<dbReference type="InterPro" id="IPR029045">
    <property type="entry name" value="ClpP/crotonase-like_dom_sf"/>
</dbReference>
<dbReference type="OrthoDB" id="9790967at2"/>
<comment type="caution">
    <text evidence="5">The sequence shown here is derived from an EMBL/GenBank/DDBJ whole genome shotgun (WGS) entry which is preliminary data.</text>
</comment>
<organism evidence="5 6">
    <name type="scientific">Tsukamurella asaccharolytica</name>
    <dbReference type="NCBI Taxonomy" id="2592067"/>
    <lineage>
        <taxon>Bacteria</taxon>
        <taxon>Bacillati</taxon>
        <taxon>Actinomycetota</taxon>
        <taxon>Actinomycetes</taxon>
        <taxon>Mycobacteriales</taxon>
        <taxon>Tsukamurellaceae</taxon>
        <taxon>Tsukamurella</taxon>
    </lineage>
</organism>
<evidence type="ECO:0000313" key="5">
    <source>
        <dbReference type="EMBL" id="TWS18939.1"/>
    </source>
</evidence>
<reference evidence="5 6" key="1">
    <citation type="submission" date="2019-06" db="EMBL/GenBank/DDBJ databases">
        <title>Tsukamurella conjunctivitidis sp. nov., Tsukamurella assacharolytica sp. nov. and Tsukamurella sputae sp. nov. isolated from patients with conjunctivitis, bacteraemia (lymphoma) and respiratory infection (sputum) in Hong Kong.</title>
        <authorList>
            <person name="Teng J.L.L."/>
            <person name="Lee H.H."/>
            <person name="Fong J.Y.H."/>
            <person name="Fok K.M.N."/>
            <person name="Lau S.K.P."/>
            <person name="Woo P.C.Y."/>
        </authorList>
    </citation>
    <scope>NUCLEOTIDE SEQUENCE [LARGE SCALE GENOMIC DNA]</scope>
    <source>
        <strain evidence="5 6">HKU71</strain>
    </source>
</reference>
<dbReference type="Gene3D" id="3.90.226.10">
    <property type="entry name" value="2-enoyl-CoA Hydratase, Chain A, domain 1"/>
    <property type="match status" value="1"/>
</dbReference>
<dbReference type="Pfam" id="PF16113">
    <property type="entry name" value="ECH_2"/>
    <property type="match status" value="1"/>
</dbReference>
<dbReference type="SUPFAM" id="SSF52096">
    <property type="entry name" value="ClpP/crotonase"/>
    <property type="match status" value="1"/>
</dbReference>
<dbReference type="GO" id="GO:0006574">
    <property type="term" value="P:L-valine catabolic process"/>
    <property type="evidence" value="ECO:0007669"/>
    <property type="project" value="TreeGrafter"/>
</dbReference>
<keyword evidence="3" id="KW-0378">Hydrolase</keyword>
<dbReference type="PANTHER" id="PTHR43176:SF3">
    <property type="entry name" value="3-HYDROXYISOBUTYRYL-COA HYDROLASE, MITOCHONDRIAL"/>
    <property type="match status" value="1"/>
</dbReference>
<keyword evidence="5" id="KW-0413">Isomerase</keyword>
<dbReference type="EC" id="3.1.2.4" evidence="2"/>
<dbReference type="InterPro" id="IPR032259">
    <property type="entry name" value="HIBYL-CoA-H"/>
</dbReference>
<name>A0A5C5R771_9ACTN</name>
<dbReference type="GO" id="GO:0016853">
    <property type="term" value="F:isomerase activity"/>
    <property type="evidence" value="ECO:0007669"/>
    <property type="project" value="UniProtKB-KW"/>
</dbReference>
<evidence type="ECO:0000313" key="6">
    <source>
        <dbReference type="Proteomes" id="UP000317291"/>
    </source>
</evidence>
<protein>
    <recommendedName>
        <fullName evidence="2">3-hydroxyisobutyryl-CoA hydrolase</fullName>
        <ecNumber evidence="2">3.1.2.4</ecNumber>
    </recommendedName>
</protein>
<keyword evidence="6" id="KW-1185">Reference proteome</keyword>
<dbReference type="Proteomes" id="UP000317291">
    <property type="component" value="Unassembled WGS sequence"/>
</dbReference>
<gene>
    <name evidence="5" type="ORF">FK529_13245</name>
</gene>
<evidence type="ECO:0000256" key="3">
    <source>
        <dbReference type="ARBA" id="ARBA00022801"/>
    </source>
</evidence>
<comment type="catalytic activity">
    <reaction evidence="1">
        <text>3-hydroxy-2-methylpropanoyl-CoA + H2O = 3-hydroxy-2-methylpropanoate + CoA + H(+)</text>
        <dbReference type="Rhea" id="RHEA:20888"/>
        <dbReference type="ChEBI" id="CHEBI:11805"/>
        <dbReference type="ChEBI" id="CHEBI:15377"/>
        <dbReference type="ChEBI" id="CHEBI:15378"/>
        <dbReference type="ChEBI" id="CHEBI:57287"/>
        <dbReference type="ChEBI" id="CHEBI:57340"/>
        <dbReference type="EC" id="3.1.2.4"/>
    </reaction>
</comment>
<accession>A0A5C5R771</accession>
<evidence type="ECO:0000259" key="4">
    <source>
        <dbReference type="Pfam" id="PF16113"/>
    </source>
</evidence>
<dbReference type="InterPro" id="IPR045004">
    <property type="entry name" value="ECH_dom"/>
</dbReference>
<feature type="domain" description="Enoyl-CoA hydratase/isomerase" evidence="4">
    <location>
        <begin position="75"/>
        <end position="390"/>
    </location>
</feature>
<dbReference type="CDD" id="cd06558">
    <property type="entry name" value="crotonase-like"/>
    <property type="match status" value="1"/>
</dbReference>
<sequence>MPIRSPSPTPRDTESKTVLVGYSRCSASAPRRFAIARPGYAGACHTDLVGCATNRLEEWSVSDAEIVTTVAGGTGHIELNRPKALNALTTDMVHAIDAALREWETDDAVTRVLLTSSSPKAYCAGGDVRAIRDQVVAGEDFTPFFRDEYAMNLRLAEFPKPVIALIDGVDMGGGVGVSIHGSHRVVSEKALIAMPEVAIGFLPDVGATYILGRLPQGFGEYMGMTAARVGAGDALAVGLATHFVPSSAMPDVTAALLAGDELDGVLARFGDRAPASTLPIEAIADVFGRDSVTEILAGLAATSGAWADTAREQLSTACPTSVFVTFGLIQESRSRTLAQCLAAESVVGARLLRRPDFVEGIRAVLIDKTRDPKFSPASMDDVDEREIEALLAP</sequence>
<evidence type="ECO:0000256" key="1">
    <source>
        <dbReference type="ARBA" id="ARBA00001709"/>
    </source>
</evidence>
<proteinExistence type="predicted"/>
<dbReference type="PANTHER" id="PTHR43176">
    <property type="entry name" value="3-HYDROXYISOBUTYRYL-COA HYDROLASE-RELATED"/>
    <property type="match status" value="1"/>
</dbReference>
<dbReference type="AlphaFoldDB" id="A0A5C5R771"/>
<evidence type="ECO:0000256" key="2">
    <source>
        <dbReference type="ARBA" id="ARBA00011915"/>
    </source>
</evidence>
<dbReference type="GO" id="GO:0003860">
    <property type="term" value="F:3-hydroxyisobutyryl-CoA hydrolase activity"/>
    <property type="evidence" value="ECO:0007669"/>
    <property type="project" value="UniProtKB-EC"/>
</dbReference>
<dbReference type="NCBIfam" id="NF004127">
    <property type="entry name" value="PRK05617.1"/>
    <property type="match status" value="1"/>
</dbReference>
<dbReference type="EMBL" id="VIGW01000006">
    <property type="protein sequence ID" value="TWS18939.1"/>
    <property type="molecule type" value="Genomic_DNA"/>
</dbReference>